<dbReference type="HOGENOM" id="CLU_245069_0_0_1"/>
<dbReference type="Gene3D" id="1.10.510.10">
    <property type="entry name" value="Transferase(Phosphotransferase) domain 1"/>
    <property type="match status" value="2"/>
</dbReference>
<dbReference type="PANTHER" id="PTHR44329">
    <property type="entry name" value="SERINE/THREONINE-PROTEIN KINASE TNNI3K-RELATED"/>
    <property type="match status" value="1"/>
</dbReference>
<evidence type="ECO:0000256" key="1">
    <source>
        <dbReference type="SAM" id="MobiDB-lite"/>
    </source>
</evidence>
<dbReference type="eggNOG" id="KOG0192">
    <property type="taxonomic scope" value="Eukaryota"/>
</dbReference>
<dbReference type="PANTHER" id="PTHR44329:SF214">
    <property type="entry name" value="PROTEIN KINASE DOMAIN-CONTAINING PROTEIN"/>
    <property type="match status" value="1"/>
</dbReference>
<dbReference type="PROSITE" id="PS00108">
    <property type="entry name" value="PROTEIN_KINASE_ST"/>
    <property type="match status" value="2"/>
</dbReference>
<feature type="compositionally biased region" description="Low complexity" evidence="1">
    <location>
        <begin position="376"/>
        <end position="396"/>
    </location>
</feature>
<dbReference type="SMART" id="SM00220">
    <property type="entry name" value="S_TKc"/>
    <property type="match status" value="2"/>
</dbReference>
<reference evidence="5" key="2">
    <citation type="submission" date="2015-06" db="UniProtKB">
        <authorList>
            <consortium name="EnsemblProtists"/>
        </authorList>
    </citation>
    <scope>IDENTIFICATION</scope>
    <source>
        <strain evidence="5">Pr102</strain>
    </source>
</reference>
<feature type="transmembrane region" description="Helical" evidence="2">
    <location>
        <begin position="401"/>
        <end position="422"/>
    </location>
</feature>
<dbReference type="VEuPathDB" id="FungiDB:KRP23_11679"/>
<dbReference type="PROSITE" id="PS50011">
    <property type="entry name" value="PROTEIN_KINASE_DOM"/>
    <property type="match status" value="2"/>
</dbReference>
<dbReference type="SUPFAM" id="SSF56112">
    <property type="entry name" value="Protein kinase-like (PK-like)"/>
    <property type="match status" value="2"/>
</dbReference>
<feature type="compositionally biased region" description="Low complexity" evidence="1">
    <location>
        <begin position="351"/>
        <end position="369"/>
    </location>
</feature>
<name>H3GM04_PHYRM</name>
<dbReference type="GO" id="GO:0007165">
    <property type="term" value="P:signal transduction"/>
    <property type="evidence" value="ECO:0000318"/>
    <property type="project" value="GO_Central"/>
</dbReference>
<reference evidence="6" key="1">
    <citation type="journal article" date="2006" name="Science">
        <title>Phytophthora genome sequences uncover evolutionary origins and mechanisms of pathogenesis.</title>
        <authorList>
            <person name="Tyler B.M."/>
            <person name="Tripathy S."/>
            <person name="Zhang X."/>
            <person name="Dehal P."/>
            <person name="Jiang R.H."/>
            <person name="Aerts A."/>
            <person name="Arredondo F.D."/>
            <person name="Baxter L."/>
            <person name="Bensasson D."/>
            <person name="Beynon J.L."/>
            <person name="Chapman J."/>
            <person name="Damasceno C.M."/>
            <person name="Dorrance A.E."/>
            <person name="Dou D."/>
            <person name="Dickerman A.W."/>
            <person name="Dubchak I.L."/>
            <person name="Garbelotto M."/>
            <person name="Gijzen M."/>
            <person name="Gordon S.G."/>
            <person name="Govers F."/>
            <person name="Grunwald N.J."/>
            <person name="Huang W."/>
            <person name="Ivors K.L."/>
            <person name="Jones R.W."/>
            <person name="Kamoun S."/>
            <person name="Krampis K."/>
            <person name="Lamour K.H."/>
            <person name="Lee M.K."/>
            <person name="McDonald W.H."/>
            <person name="Medina M."/>
            <person name="Meijer H.J."/>
            <person name="Nordberg E.K."/>
            <person name="Maclean D.J."/>
            <person name="Ospina-Giraldo M.D."/>
            <person name="Morris P.F."/>
            <person name="Phuntumart V."/>
            <person name="Putnam N.H."/>
            <person name="Rash S."/>
            <person name="Rose J.K."/>
            <person name="Sakihama Y."/>
            <person name="Salamov A.A."/>
            <person name="Savidor A."/>
            <person name="Scheuring C.F."/>
            <person name="Smith B.M."/>
            <person name="Sobral B.W."/>
            <person name="Terry A."/>
            <person name="Torto-Alalibo T.A."/>
            <person name="Win J."/>
            <person name="Xu Z."/>
            <person name="Zhang H."/>
            <person name="Grigoriev I.V."/>
            <person name="Rokhsar D.S."/>
            <person name="Boore J.L."/>
        </authorList>
    </citation>
    <scope>NUCLEOTIDE SEQUENCE [LARGE SCALE GENOMIC DNA]</scope>
    <source>
        <strain evidence="6">Pr102</strain>
    </source>
</reference>
<feature type="transmembrane region" description="Helical" evidence="2">
    <location>
        <begin position="1199"/>
        <end position="1223"/>
    </location>
</feature>
<protein>
    <recommendedName>
        <fullName evidence="4">Protein kinase domain-containing protein</fullName>
    </recommendedName>
</protein>
<evidence type="ECO:0000313" key="6">
    <source>
        <dbReference type="Proteomes" id="UP000005238"/>
    </source>
</evidence>
<evidence type="ECO:0000313" key="5">
    <source>
        <dbReference type="EnsemblProtists" id="Phyra77475"/>
    </source>
</evidence>
<accession>H3GM04</accession>
<dbReference type="SUPFAM" id="SSF52058">
    <property type="entry name" value="L domain-like"/>
    <property type="match status" value="2"/>
</dbReference>
<feature type="compositionally biased region" description="Polar residues" evidence="1">
    <location>
        <begin position="1256"/>
        <end position="1272"/>
    </location>
</feature>
<dbReference type="VEuPathDB" id="FungiDB:KRP22_10957"/>
<dbReference type="InterPro" id="IPR000719">
    <property type="entry name" value="Prot_kinase_dom"/>
</dbReference>
<evidence type="ECO:0000256" key="2">
    <source>
        <dbReference type="SAM" id="Phobius"/>
    </source>
</evidence>
<organism evidence="5 6">
    <name type="scientific">Phytophthora ramorum</name>
    <name type="common">Sudden oak death agent</name>
    <dbReference type="NCBI Taxonomy" id="164328"/>
    <lineage>
        <taxon>Eukaryota</taxon>
        <taxon>Sar</taxon>
        <taxon>Stramenopiles</taxon>
        <taxon>Oomycota</taxon>
        <taxon>Peronosporomycetes</taxon>
        <taxon>Peronosporales</taxon>
        <taxon>Peronosporaceae</taxon>
        <taxon>Phytophthora</taxon>
    </lineage>
</organism>
<dbReference type="Gene3D" id="3.80.10.10">
    <property type="entry name" value="Ribonuclease Inhibitor"/>
    <property type="match status" value="2"/>
</dbReference>
<proteinExistence type="predicted"/>
<keyword evidence="2" id="KW-0472">Membrane</keyword>
<dbReference type="VEuPathDB" id="FungiDB:KRP23_11678"/>
<dbReference type="VEuPathDB" id="FungiDB:KRP22_10958"/>
<keyword evidence="2" id="KW-0812">Transmembrane</keyword>
<feature type="domain" description="Protein kinase" evidence="4">
    <location>
        <begin position="1309"/>
        <end position="1580"/>
    </location>
</feature>
<dbReference type="GO" id="GO:0004674">
    <property type="term" value="F:protein serine/threonine kinase activity"/>
    <property type="evidence" value="ECO:0000318"/>
    <property type="project" value="GO_Central"/>
</dbReference>
<feature type="chain" id="PRO_5003587436" description="Protein kinase domain-containing protein" evidence="3">
    <location>
        <begin position="23"/>
        <end position="1582"/>
    </location>
</feature>
<sequence>MAARRLAALGWALMAIPTVVSADCAAGSSTLTTESCAGCGAYDLCLGFTSKSDCSGSGCETDGDCTYQCFSVDENLTTLDVLVDFGGFKSAQETAAGGYTEAALASYPDFTDTWPSVSNDDVTTVSTIELSAAVQTFIMSGGTAAVNYPQGKVSSVTLTGDFISSATAVTRVVLQNLALTDQADDLPGFLPSTVTNLELTNTLLSKFPVELGSLASLQQLILDDNYITTVDSLDVIDSITTLSLESNSIKAFTGVFTNLEYLFVSSCFVWKGSNNLTSVPTAIYKHSYLKKLNLTGNPFTSREFTRGQAEFLNNLETLYLSSSDFTVGLECDDSQQVVIQDVTVCLGSGVTQSSSDKSADATSTTTSDTTSDDNNESSSTGTDGSDTKTTSASDSSSSTSLIVGIVCGVLVVLFVAFLFVLYRRKHREAALRKLGDSFGYSGTRFPSIDSDLVLQQQPYDGLRTSAVFGAEIPMTSTEFSMANRTAGGGDDDSMGIPTSVDGSMGIPTSVDGSMGIPTSVEGSSAYPSSVPTVEAERNPNRFMSIWNDPELLSLQVRAVDVKDMKQLGSGAFAMVWLVRYRDSQLLASKRLRPERRTKRHTATFIEEIKLIAQFDHPNLVNFVGAAWTIESDLQALMEYMEGGDLRQYLADPDTPVGWTNRKFDIAIGIIEALVYLHSFVPQLVHRDLKSKNVLLSSDFQAKLSDFGASRFRSVENTMTGGVGTGRWLAPEVIRGDTDYGSAADIYSFGALLTELDTNKIPYSNAKGSNGKILSDMTILHRVATGKLHPQLESDCSPALRDLVERCFTEDQSQRPAAPIIAHFSTSGKKGCSVMMRVLAAVGLYWMFRAEMVSGECAGGSTTLTTESCSACDDYDLCLGFTSASSCSGSGCVTDGDCTYECLAVDETSTTLIVLVVFGDYESTEEVAARASGDYDDAELSGSGYSDYTSTWPWVSNDQVATIDTVTLSSAVTTFMISGGNSSMEYPKSKVADVTLGPDLISSDSSVTQVVLHNLNLENQVDSLADLLPSSVKTLNIGNGLIQSFPTALSGISSLQELYMDLNYVTSVNSTEVIDALTYLFTAVFPNLEYLYLTGNSFSSMRFTQSEIDFLDNLTVLGLDSTDFSVELHCDESKKTVVHDVTVCLSEESDAGTASTSTASTSTDATSTASTSTDPTSSSSTGSGLTGTTTSSESSSSVSVGAIVGIVCGVVAVLAIGIGLFVYCRRQKKAQRDKLMETDELAGNFHASNDDGRNREQTYAGSTTSGASMSIPTRGSRGAPAAVGSMDSAAFLSLWNDPELLSFQVRADDIEDIRQLGSGAYATVWLVRYRESQLLASKRMRPELRSKQRTSAFVEEIKLVASFEHPNLVKFIGAAWTIESDLQALLEYMDGGDLRDYLASANAPLDWTPEKFDIALGVVEALVYLHSFLPPLVHRDLKSRNVLLSSTLQAKLSDFGTSRFRSEENTMTVGVGTGRWLAPEVITGDTNYGPPADIYSYGVLLTELDTNEIPYSSARGANDQALSDMAILHQVATAKLRPVVGNRCPPPLRDLVDRCLVHDPSKRPTGTVIAYELRRMRNEVVGA</sequence>
<dbReference type="InterPro" id="IPR051681">
    <property type="entry name" value="Ser/Thr_Kinases-Pseudokinases"/>
</dbReference>
<dbReference type="OMA" id="RSEENTM"/>
<dbReference type="InterPro" id="IPR032675">
    <property type="entry name" value="LRR_dom_sf"/>
</dbReference>
<dbReference type="STRING" id="164328.H3GM04"/>
<dbReference type="InterPro" id="IPR008271">
    <property type="entry name" value="Ser/Thr_kinase_AS"/>
</dbReference>
<keyword evidence="6" id="KW-1185">Reference proteome</keyword>
<feature type="signal peptide" evidence="3">
    <location>
        <begin position="1"/>
        <end position="22"/>
    </location>
</feature>
<dbReference type="InterPro" id="IPR011009">
    <property type="entry name" value="Kinase-like_dom_sf"/>
</dbReference>
<feature type="region of interest" description="Disordered" evidence="1">
    <location>
        <begin position="350"/>
        <end position="396"/>
    </location>
</feature>
<keyword evidence="3" id="KW-0732">Signal</keyword>
<dbReference type="Proteomes" id="UP000005238">
    <property type="component" value="Unassembled WGS sequence"/>
</dbReference>
<feature type="region of interest" description="Disordered" evidence="1">
    <location>
        <begin position="1243"/>
        <end position="1279"/>
    </location>
</feature>
<dbReference type="GO" id="GO:0005524">
    <property type="term" value="F:ATP binding"/>
    <property type="evidence" value="ECO:0007669"/>
    <property type="project" value="InterPro"/>
</dbReference>
<evidence type="ECO:0000256" key="3">
    <source>
        <dbReference type="SAM" id="SignalP"/>
    </source>
</evidence>
<feature type="domain" description="Protein kinase" evidence="4">
    <location>
        <begin position="561"/>
        <end position="825"/>
    </location>
</feature>
<keyword evidence="2" id="KW-1133">Transmembrane helix</keyword>
<dbReference type="EMBL" id="DS566021">
    <property type="status" value="NOT_ANNOTATED_CDS"/>
    <property type="molecule type" value="Genomic_DNA"/>
</dbReference>
<dbReference type="EnsemblProtists" id="Phyra77475">
    <property type="protein sequence ID" value="Phyra77475"/>
    <property type="gene ID" value="Phyra77475"/>
</dbReference>
<feature type="region of interest" description="Disordered" evidence="1">
    <location>
        <begin position="1151"/>
        <end position="1194"/>
    </location>
</feature>
<dbReference type="InParanoid" id="H3GM04"/>
<evidence type="ECO:0000259" key="4">
    <source>
        <dbReference type="PROSITE" id="PS50011"/>
    </source>
</evidence>
<dbReference type="Pfam" id="PF00069">
    <property type="entry name" value="Pkinase"/>
    <property type="match status" value="2"/>
</dbReference>